<name>A0A0F9LH39_9ZZZZ</name>
<dbReference type="EMBL" id="LAZR01011068">
    <property type="protein sequence ID" value="KKM63595.1"/>
    <property type="molecule type" value="Genomic_DNA"/>
</dbReference>
<gene>
    <name evidence="1" type="ORF">LCGC14_1509820</name>
</gene>
<organism evidence="1">
    <name type="scientific">marine sediment metagenome</name>
    <dbReference type="NCBI Taxonomy" id="412755"/>
    <lineage>
        <taxon>unclassified sequences</taxon>
        <taxon>metagenomes</taxon>
        <taxon>ecological metagenomes</taxon>
    </lineage>
</organism>
<evidence type="ECO:0000313" key="1">
    <source>
        <dbReference type="EMBL" id="KKM63595.1"/>
    </source>
</evidence>
<protein>
    <submittedName>
        <fullName evidence="1">Uncharacterized protein</fullName>
    </submittedName>
</protein>
<proteinExistence type="predicted"/>
<comment type="caution">
    <text evidence="1">The sequence shown here is derived from an EMBL/GenBank/DDBJ whole genome shotgun (WGS) entry which is preliminary data.</text>
</comment>
<dbReference type="AlphaFoldDB" id="A0A0F9LH39"/>
<reference evidence="1" key="1">
    <citation type="journal article" date="2015" name="Nature">
        <title>Complex archaea that bridge the gap between prokaryotes and eukaryotes.</title>
        <authorList>
            <person name="Spang A."/>
            <person name="Saw J.H."/>
            <person name="Jorgensen S.L."/>
            <person name="Zaremba-Niedzwiedzka K."/>
            <person name="Martijn J."/>
            <person name="Lind A.E."/>
            <person name="van Eijk R."/>
            <person name="Schleper C."/>
            <person name="Guy L."/>
            <person name="Ettema T.J."/>
        </authorList>
    </citation>
    <scope>NUCLEOTIDE SEQUENCE</scope>
</reference>
<accession>A0A0F9LH39</accession>
<sequence length="72" mass="8616">MIFMIKMEIWNVKMKNKFTIAITTLSGKRVKLSKRFKTKSKAEEFKERIIDVRKRKGSSKLVRFNPRVVKLK</sequence>